<evidence type="ECO:0000313" key="8">
    <source>
        <dbReference type="EMBL" id="CAF4288964.1"/>
    </source>
</evidence>
<comment type="similarity">
    <text evidence="2">Belongs to the purine-cytosine permease (2.A.39) family.</text>
</comment>
<protein>
    <submittedName>
        <fullName evidence="8">Uncharacterized protein</fullName>
    </submittedName>
</protein>
<evidence type="ECO:0000256" key="1">
    <source>
        <dbReference type="ARBA" id="ARBA00004141"/>
    </source>
</evidence>
<dbReference type="Pfam" id="PF02133">
    <property type="entry name" value="Transp_cyt_pur"/>
    <property type="match status" value="1"/>
</dbReference>
<evidence type="ECO:0000256" key="3">
    <source>
        <dbReference type="ARBA" id="ARBA00022448"/>
    </source>
</evidence>
<dbReference type="PANTHER" id="PTHR31806">
    <property type="entry name" value="PURINE-CYTOSINE PERMEASE FCY2-RELATED"/>
    <property type="match status" value="1"/>
</dbReference>
<name>A0A820H4A6_9BILA</name>
<feature type="transmembrane region" description="Helical" evidence="7">
    <location>
        <begin position="28"/>
        <end position="52"/>
    </location>
</feature>
<feature type="transmembrane region" description="Helical" evidence="7">
    <location>
        <begin position="106"/>
        <end position="127"/>
    </location>
</feature>
<evidence type="ECO:0000256" key="6">
    <source>
        <dbReference type="ARBA" id="ARBA00023136"/>
    </source>
</evidence>
<organism evidence="8 9">
    <name type="scientific">Adineta steineri</name>
    <dbReference type="NCBI Taxonomy" id="433720"/>
    <lineage>
        <taxon>Eukaryota</taxon>
        <taxon>Metazoa</taxon>
        <taxon>Spiralia</taxon>
        <taxon>Gnathifera</taxon>
        <taxon>Rotifera</taxon>
        <taxon>Eurotatoria</taxon>
        <taxon>Bdelloidea</taxon>
        <taxon>Adinetida</taxon>
        <taxon>Adinetidae</taxon>
        <taxon>Adineta</taxon>
    </lineage>
</organism>
<sequence>VGASIIVPTFVTGILGPAVFKLDLYTSFIAIIIFNLVGFIPIGIMACFGPASGLRTMIFSRYSWGYYGASIISIINVIAALGWAAINSITGAQTLRVVFDDLLPLPVGIIIISFVSMIVSFVGYNWIHTYERYSWIPIFIAYCILAGVGAKYFTHSQTVKFVKTKKLDFQGYAMW</sequence>
<keyword evidence="3" id="KW-0813">Transport</keyword>
<keyword evidence="6 7" id="KW-0472">Membrane</keyword>
<comment type="caution">
    <text evidence="8">The sequence shown here is derived from an EMBL/GenBank/DDBJ whole genome shotgun (WGS) entry which is preliminary data.</text>
</comment>
<reference evidence="8" key="1">
    <citation type="submission" date="2021-02" db="EMBL/GenBank/DDBJ databases">
        <authorList>
            <person name="Nowell W R."/>
        </authorList>
    </citation>
    <scope>NUCLEOTIDE SEQUENCE</scope>
</reference>
<dbReference type="Proteomes" id="UP000663844">
    <property type="component" value="Unassembled WGS sequence"/>
</dbReference>
<dbReference type="PANTHER" id="PTHR31806:SF1">
    <property type="entry name" value="PURINE-CYTOSINE PERMEASE FCY2-RELATED"/>
    <property type="match status" value="1"/>
</dbReference>
<proteinExistence type="inferred from homology"/>
<feature type="transmembrane region" description="Helical" evidence="7">
    <location>
        <begin position="64"/>
        <end position="86"/>
    </location>
</feature>
<dbReference type="AlphaFoldDB" id="A0A820H4A6"/>
<dbReference type="GO" id="GO:0005886">
    <property type="term" value="C:plasma membrane"/>
    <property type="evidence" value="ECO:0007669"/>
    <property type="project" value="TreeGrafter"/>
</dbReference>
<keyword evidence="4 7" id="KW-0812">Transmembrane</keyword>
<evidence type="ECO:0000256" key="2">
    <source>
        <dbReference type="ARBA" id="ARBA00008974"/>
    </source>
</evidence>
<dbReference type="InterPro" id="IPR026030">
    <property type="entry name" value="Pur-cyt_permease_Fcy2/21/22"/>
</dbReference>
<evidence type="ECO:0000313" key="9">
    <source>
        <dbReference type="Proteomes" id="UP000663844"/>
    </source>
</evidence>
<dbReference type="GO" id="GO:0022857">
    <property type="term" value="F:transmembrane transporter activity"/>
    <property type="evidence" value="ECO:0007669"/>
    <property type="project" value="InterPro"/>
</dbReference>
<feature type="transmembrane region" description="Helical" evidence="7">
    <location>
        <begin position="134"/>
        <end position="153"/>
    </location>
</feature>
<gene>
    <name evidence="8" type="ORF">OXD698_LOCUS45485</name>
</gene>
<dbReference type="EMBL" id="CAJOAZ010015119">
    <property type="protein sequence ID" value="CAF4288964.1"/>
    <property type="molecule type" value="Genomic_DNA"/>
</dbReference>
<evidence type="ECO:0000256" key="5">
    <source>
        <dbReference type="ARBA" id="ARBA00022989"/>
    </source>
</evidence>
<evidence type="ECO:0000256" key="4">
    <source>
        <dbReference type="ARBA" id="ARBA00022692"/>
    </source>
</evidence>
<dbReference type="InterPro" id="IPR001248">
    <property type="entry name" value="Pur-cyt_permease"/>
</dbReference>
<keyword evidence="5 7" id="KW-1133">Transmembrane helix</keyword>
<evidence type="ECO:0000256" key="7">
    <source>
        <dbReference type="SAM" id="Phobius"/>
    </source>
</evidence>
<feature type="non-terminal residue" evidence="8">
    <location>
        <position position="1"/>
    </location>
</feature>
<accession>A0A820H4A6</accession>
<dbReference type="Gene3D" id="1.10.4160.10">
    <property type="entry name" value="Hydantoin permease"/>
    <property type="match status" value="1"/>
</dbReference>
<comment type="subcellular location">
    <subcellularLocation>
        <location evidence="1">Membrane</location>
        <topology evidence="1">Multi-pass membrane protein</topology>
    </subcellularLocation>
</comment>